<organism evidence="1">
    <name type="scientific">hydrothermal vent metagenome</name>
    <dbReference type="NCBI Taxonomy" id="652676"/>
    <lineage>
        <taxon>unclassified sequences</taxon>
        <taxon>metagenomes</taxon>
        <taxon>ecological metagenomes</taxon>
    </lineage>
</organism>
<sequence length="91" mass="10771">MTWSDFLDPLKQQVLQLAEKIQQDQALMIFEKETDIQYAHCKLALRLPEVKQQWVRHSLHSRSGRCLSQYALPSIARTLVSMNDYFFALFR</sequence>
<accession>A0A3B0W9U3</accession>
<dbReference type="AlphaFoldDB" id="A0A3B0W9U3"/>
<gene>
    <name evidence="1" type="ORF">MNBD_GAMMA04-396</name>
</gene>
<protein>
    <submittedName>
        <fullName evidence="1">Uncharacterized protein</fullName>
    </submittedName>
</protein>
<name>A0A3B0W9U3_9ZZZZ</name>
<dbReference type="EMBL" id="UOFB01000329">
    <property type="protein sequence ID" value="VAW49190.1"/>
    <property type="molecule type" value="Genomic_DNA"/>
</dbReference>
<evidence type="ECO:0000313" key="1">
    <source>
        <dbReference type="EMBL" id="VAW49190.1"/>
    </source>
</evidence>
<reference evidence="1" key="1">
    <citation type="submission" date="2018-06" db="EMBL/GenBank/DDBJ databases">
        <authorList>
            <person name="Zhirakovskaya E."/>
        </authorList>
    </citation>
    <scope>NUCLEOTIDE SEQUENCE</scope>
</reference>
<proteinExistence type="predicted"/>